<evidence type="ECO:0000259" key="3">
    <source>
        <dbReference type="Pfam" id="PF04195"/>
    </source>
</evidence>
<evidence type="ECO:0000256" key="2">
    <source>
        <dbReference type="SAM" id="MobiDB-lite"/>
    </source>
</evidence>
<feature type="region of interest" description="Disordered" evidence="2">
    <location>
        <begin position="312"/>
        <end position="358"/>
    </location>
</feature>
<evidence type="ECO:0000313" key="5">
    <source>
        <dbReference type="Proteomes" id="UP001318860"/>
    </source>
</evidence>
<organism evidence="4 5">
    <name type="scientific">Rehmannia glutinosa</name>
    <name type="common">Chinese foxglove</name>
    <dbReference type="NCBI Taxonomy" id="99300"/>
    <lineage>
        <taxon>Eukaryota</taxon>
        <taxon>Viridiplantae</taxon>
        <taxon>Streptophyta</taxon>
        <taxon>Embryophyta</taxon>
        <taxon>Tracheophyta</taxon>
        <taxon>Spermatophyta</taxon>
        <taxon>Magnoliopsida</taxon>
        <taxon>eudicotyledons</taxon>
        <taxon>Gunneridae</taxon>
        <taxon>Pentapetalae</taxon>
        <taxon>asterids</taxon>
        <taxon>lamiids</taxon>
        <taxon>Lamiales</taxon>
        <taxon>Orobanchaceae</taxon>
        <taxon>Rehmannieae</taxon>
        <taxon>Rehmannia</taxon>
    </lineage>
</organism>
<accession>A0ABR0VX01</accession>
<proteinExistence type="predicted"/>
<dbReference type="EMBL" id="JABTTQ020000618">
    <property type="protein sequence ID" value="KAK6138826.1"/>
    <property type="molecule type" value="Genomic_DNA"/>
</dbReference>
<keyword evidence="1" id="KW-0175">Coiled coil</keyword>
<feature type="domain" description="Transposase (putative) gypsy type" evidence="3">
    <location>
        <begin position="115"/>
        <end position="178"/>
    </location>
</feature>
<dbReference type="Proteomes" id="UP001318860">
    <property type="component" value="Unassembled WGS sequence"/>
</dbReference>
<protein>
    <recommendedName>
        <fullName evidence="3">Transposase (putative) gypsy type domain-containing protein</fullName>
    </recommendedName>
</protein>
<dbReference type="PANTHER" id="PTHR31099:SF28">
    <property type="entry name" value="F5J5.12"/>
    <property type="match status" value="1"/>
</dbReference>
<comment type="caution">
    <text evidence="4">The sequence shown here is derived from an EMBL/GenBank/DDBJ whole genome shotgun (WGS) entry which is preliminary data.</text>
</comment>
<reference evidence="4 5" key="1">
    <citation type="journal article" date="2021" name="Comput. Struct. Biotechnol. J.">
        <title>De novo genome assembly of the potent medicinal plant Rehmannia glutinosa using nanopore technology.</title>
        <authorList>
            <person name="Ma L."/>
            <person name="Dong C."/>
            <person name="Song C."/>
            <person name="Wang X."/>
            <person name="Zheng X."/>
            <person name="Niu Y."/>
            <person name="Chen S."/>
            <person name="Feng W."/>
        </authorList>
    </citation>
    <scope>NUCLEOTIDE SEQUENCE [LARGE SCALE GENOMIC DNA]</scope>
    <source>
        <strain evidence="4">DH-2019</strain>
    </source>
</reference>
<dbReference type="InterPro" id="IPR007321">
    <property type="entry name" value="Transposase_28"/>
</dbReference>
<name>A0ABR0VX01_REHGL</name>
<gene>
    <name evidence="4" type="ORF">DH2020_027430</name>
</gene>
<dbReference type="PANTHER" id="PTHR31099">
    <property type="entry name" value="OS06G0165300 PROTEIN"/>
    <property type="match status" value="1"/>
</dbReference>
<dbReference type="Pfam" id="PF04195">
    <property type="entry name" value="Transposase_28"/>
    <property type="match status" value="1"/>
</dbReference>
<evidence type="ECO:0000313" key="4">
    <source>
        <dbReference type="EMBL" id="KAK6138826.1"/>
    </source>
</evidence>
<evidence type="ECO:0000256" key="1">
    <source>
        <dbReference type="SAM" id="Coils"/>
    </source>
</evidence>
<sequence length="571" mass="64065">MTSSSTNSDPHLTDLVRWLEELDATRLREHHPELSDPRGHGIRLIFHSPSPIEIRASNPLAPPEVDNGFSHSVVTAQSLYNLRRNACIPSFFKLSIPSYTDRPFRPPPQGLTFFIGQLDGGLRFPINSFFSDVSSMYKIPLNQLTPNSFRIIAGFLIITKFLSITPSTDLFFALFQVKSSTPKGLFYITARNETNFLGKYPTSNKFWKDRYFFVISTEVWPFPYEWVWSLPPQQKHDPKKRPLDLQDLIHKLTAVKYDLSKIITPSLLYYSGVSPEVVPLECVIGGAIVGLLASGSRSPHTTRPDSAEDVLVELSDPSSRPVPIGSRRGSSDTELPPPKKTRVGTSSGERGLIRSPIDTPNQTWMVGNSILKNTNPVLAAQYIQGHCHYPDRAVLDKLSDAELVNSFCEDQARAHVKLSSLIARAQVGFANPTLVRELEALKKDNKKLKAREAKLLTEVREHKDKLLGLERSVSNSESKIKELDKENATLKAELKDGLVQAREEGIEIGRRDFLQSDEGRTLVSHIRDKVKKCFLSSEDFIDILSSGVIQQYGFAFDQAELQLREKGVSEL</sequence>
<feature type="coiled-coil region" evidence="1">
    <location>
        <begin position="431"/>
        <end position="500"/>
    </location>
</feature>
<keyword evidence="5" id="KW-1185">Reference proteome</keyword>